<dbReference type="EMBL" id="LGUA01001662">
    <property type="protein sequence ID" value="OAX78225.1"/>
    <property type="molecule type" value="Genomic_DNA"/>
</dbReference>
<proteinExistence type="predicted"/>
<evidence type="ECO:0000259" key="1">
    <source>
        <dbReference type="Pfam" id="PF01814"/>
    </source>
</evidence>
<dbReference type="PANTHER" id="PTHR38048:SF2">
    <property type="entry name" value="HEMERYTHRIN-LIKE DOMAIN-CONTAINING PROTEIN"/>
    <property type="match status" value="1"/>
</dbReference>
<name>A0A1B7NN54_9EURO</name>
<comment type="caution">
    <text evidence="2">The sequence shown here is derived from an EMBL/GenBank/DDBJ whole genome shotgun (WGS) entry which is preliminary data.</text>
</comment>
<dbReference type="CDD" id="cd12108">
    <property type="entry name" value="Hr-like"/>
    <property type="match status" value="1"/>
</dbReference>
<sequence length="190" mass="22115">MSEEQKNAVLISEASASPVPDIAAADFKVYNNYAVRMDFFHTAFRNTWTTLYDACVANELPNDISQERLIEIGKTFCIDLQVHHDFEEQAIFPYFAQRMPEFRDEDSKDELLGQHKQIHAGLTKMLEYLSACEGGQKEFELKDLKAIMDVFGEVLWCHMDDEVDQLRAQNMQKYWSLEEIKAMPFYEPPE</sequence>
<feature type="domain" description="Hemerythrin-like" evidence="1">
    <location>
        <begin position="37"/>
        <end position="162"/>
    </location>
</feature>
<organism evidence="2 3">
    <name type="scientific">Emergomyces africanus</name>
    <dbReference type="NCBI Taxonomy" id="1955775"/>
    <lineage>
        <taxon>Eukaryota</taxon>
        <taxon>Fungi</taxon>
        <taxon>Dikarya</taxon>
        <taxon>Ascomycota</taxon>
        <taxon>Pezizomycotina</taxon>
        <taxon>Eurotiomycetes</taxon>
        <taxon>Eurotiomycetidae</taxon>
        <taxon>Onygenales</taxon>
        <taxon>Ajellomycetaceae</taxon>
        <taxon>Emergomyces</taxon>
    </lineage>
</organism>
<dbReference type="Proteomes" id="UP000091918">
    <property type="component" value="Unassembled WGS sequence"/>
</dbReference>
<accession>A0A1B7NN54</accession>
<protein>
    <recommendedName>
        <fullName evidence="1">Hemerythrin-like domain-containing protein</fullName>
    </recommendedName>
</protein>
<dbReference type="AlphaFoldDB" id="A0A1B7NN54"/>
<evidence type="ECO:0000313" key="3">
    <source>
        <dbReference type="Proteomes" id="UP000091918"/>
    </source>
</evidence>
<dbReference type="OrthoDB" id="10044044at2759"/>
<dbReference type="STRING" id="1658172.A0A1B7NN54"/>
<dbReference type="Pfam" id="PF01814">
    <property type="entry name" value="Hemerythrin"/>
    <property type="match status" value="1"/>
</dbReference>
<gene>
    <name evidence="2" type="ORF">ACJ72_07471</name>
</gene>
<reference evidence="2 3" key="1">
    <citation type="submission" date="2015-07" db="EMBL/GenBank/DDBJ databases">
        <title>Emmonsia species relationships and genome sequence.</title>
        <authorList>
            <person name="Cuomo C.A."/>
            <person name="Schwartz I.S."/>
            <person name="Kenyon C."/>
            <person name="de Hoog G.S."/>
            <person name="Govender N.P."/>
            <person name="Botha A."/>
            <person name="Moreno L."/>
            <person name="de Vries M."/>
            <person name="Munoz J.F."/>
            <person name="Stielow J.B."/>
        </authorList>
    </citation>
    <scope>NUCLEOTIDE SEQUENCE [LARGE SCALE GENOMIC DNA]</scope>
    <source>
        <strain evidence="2 3">CBS 136260</strain>
    </source>
</reference>
<dbReference type="Gene3D" id="1.20.120.520">
    <property type="entry name" value="nmb1532 protein domain like"/>
    <property type="match status" value="1"/>
</dbReference>
<keyword evidence="3" id="KW-1185">Reference proteome</keyword>
<dbReference type="InterPro" id="IPR053206">
    <property type="entry name" value="Dimeric_xanthone_biosynth"/>
</dbReference>
<dbReference type="InterPro" id="IPR012312">
    <property type="entry name" value="Hemerythrin-like"/>
</dbReference>
<evidence type="ECO:0000313" key="2">
    <source>
        <dbReference type="EMBL" id="OAX78225.1"/>
    </source>
</evidence>
<dbReference type="PANTHER" id="PTHR38048">
    <property type="entry name" value="EXPRESSED PROTEIN"/>
    <property type="match status" value="1"/>
</dbReference>